<dbReference type="Proteomes" id="UP000263098">
    <property type="component" value="Unassembled WGS sequence"/>
</dbReference>
<accession>A0A3D2SKC3</accession>
<evidence type="ECO:0000256" key="11">
    <source>
        <dbReference type="ARBA" id="ARBA00023235"/>
    </source>
</evidence>
<comment type="catalytic activity">
    <reaction evidence="1 18 19">
        <text>(6R)-NADHX = (6S)-NADHX</text>
        <dbReference type="Rhea" id="RHEA:32215"/>
        <dbReference type="ChEBI" id="CHEBI:64074"/>
        <dbReference type="ChEBI" id="CHEBI:64075"/>
        <dbReference type="EC" id="5.1.99.6"/>
    </reaction>
</comment>
<dbReference type="InterPro" id="IPR029056">
    <property type="entry name" value="Ribokinase-like"/>
</dbReference>
<dbReference type="SUPFAM" id="SSF64153">
    <property type="entry name" value="YjeF N-terminal domain-like"/>
    <property type="match status" value="1"/>
</dbReference>
<evidence type="ECO:0000256" key="12">
    <source>
        <dbReference type="ARBA" id="ARBA00023239"/>
    </source>
</evidence>
<evidence type="ECO:0000256" key="16">
    <source>
        <dbReference type="ARBA" id="ARBA00049209"/>
    </source>
</evidence>
<dbReference type="AlphaFoldDB" id="A0A3D2SKC3"/>
<keyword evidence="8 17" id="KW-0521">NADP</keyword>
<dbReference type="GO" id="GO:0005524">
    <property type="term" value="F:ATP binding"/>
    <property type="evidence" value="ECO:0007669"/>
    <property type="project" value="UniProtKB-UniRule"/>
</dbReference>
<evidence type="ECO:0000256" key="5">
    <source>
        <dbReference type="ARBA" id="ARBA00022723"/>
    </source>
</evidence>
<keyword evidence="6 17" id="KW-0547">Nucleotide-binding</keyword>
<feature type="binding site" evidence="17">
    <location>
        <position position="442"/>
    </location>
    <ligand>
        <name>(6S)-NADPHX</name>
        <dbReference type="ChEBI" id="CHEBI:64076"/>
    </ligand>
</feature>
<dbReference type="PROSITE" id="PS01050">
    <property type="entry name" value="YJEF_C_2"/>
    <property type="match status" value="1"/>
</dbReference>
<dbReference type="Pfam" id="PF01256">
    <property type="entry name" value="Carb_kinase"/>
    <property type="match status" value="1"/>
</dbReference>
<evidence type="ECO:0000256" key="1">
    <source>
        <dbReference type="ARBA" id="ARBA00000013"/>
    </source>
</evidence>
<comment type="function">
    <text evidence="18">Catalyzes the epimerization of the S- and R-forms of NAD(P)HX, a damaged form of NAD(P)H that is a result of enzymatic or heat-dependent hydration. This is a prerequisite for the S-specific NAD(P)H-hydrate dehydratase to allow the repair of both epimers of NAD(P)HX.</text>
</comment>
<feature type="binding site" evidence="17">
    <location>
        <position position="441"/>
    </location>
    <ligand>
        <name>AMP</name>
        <dbReference type="ChEBI" id="CHEBI:456215"/>
    </ligand>
</feature>
<dbReference type="PROSITE" id="PS51385">
    <property type="entry name" value="YJEF_N"/>
    <property type="match status" value="1"/>
</dbReference>
<dbReference type="GO" id="GO:0052856">
    <property type="term" value="F:NAD(P)HX epimerase activity"/>
    <property type="evidence" value="ECO:0007669"/>
    <property type="project" value="UniProtKB-UniRule"/>
</dbReference>
<evidence type="ECO:0000256" key="15">
    <source>
        <dbReference type="ARBA" id="ARBA00048238"/>
    </source>
</evidence>
<evidence type="ECO:0000256" key="17">
    <source>
        <dbReference type="HAMAP-Rule" id="MF_01965"/>
    </source>
</evidence>
<comment type="catalytic activity">
    <reaction evidence="15 17 19">
        <text>(6S)-NADHX + ADP = AMP + phosphate + NADH + H(+)</text>
        <dbReference type="Rhea" id="RHEA:32223"/>
        <dbReference type="ChEBI" id="CHEBI:15378"/>
        <dbReference type="ChEBI" id="CHEBI:43474"/>
        <dbReference type="ChEBI" id="CHEBI:57945"/>
        <dbReference type="ChEBI" id="CHEBI:64074"/>
        <dbReference type="ChEBI" id="CHEBI:456215"/>
        <dbReference type="ChEBI" id="CHEBI:456216"/>
        <dbReference type="EC" id="4.2.1.136"/>
    </reaction>
</comment>
<keyword evidence="5 18" id="KW-0479">Metal-binding</keyword>
<comment type="similarity">
    <text evidence="4 19">In the C-terminal section; belongs to the NnrD/CARKD family.</text>
</comment>
<feature type="binding site" evidence="18">
    <location>
        <begin position="57"/>
        <end position="61"/>
    </location>
    <ligand>
        <name>(6S)-NADPHX</name>
        <dbReference type="ChEBI" id="CHEBI:64076"/>
    </ligand>
</feature>
<dbReference type="GO" id="GO:0046872">
    <property type="term" value="F:metal ion binding"/>
    <property type="evidence" value="ECO:0007669"/>
    <property type="project" value="UniProtKB-UniRule"/>
</dbReference>
<feature type="binding site" evidence="18">
    <location>
        <position position="159"/>
    </location>
    <ligand>
        <name>(6S)-NADPHX</name>
        <dbReference type="ChEBI" id="CHEBI:64076"/>
    </ligand>
</feature>
<comment type="subunit">
    <text evidence="17">Homotetramer.</text>
</comment>
<comment type="caution">
    <text evidence="18">Lacks conserved residue(s) required for the propagation of feature annotation.</text>
</comment>
<dbReference type="Gene3D" id="3.40.50.10260">
    <property type="entry name" value="YjeF N-terminal domain"/>
    <property type="match status" value="1"/>
</dbReference>
<feature type="binding site" evidence="17">
    <location>
        <begin position="412"/>
        <end position="416"/>
    </location>
    <ligand>
        <name>AMP</name>
        <dbReference type="ChEBI" id="CHEBI:456215"/>
    </ligand>
</feature>
<organism evidence="22 23">
    <name type="scientific">Bacteroides graminisolvens</name>
    <dbReference type="NCBI Taxonomy" id="477666"/>
    <lineage>
        <taxon>Bacteria</taxon>
        <taxon>Pseudomonadati</taxon>
        <taxon>Bacteroidota</taxon>
        <taxon>Bacteroidia</taxon>
        <taxon>Bacteroidales</taxon>
        <taxon>Bacteroidaceae</taxon>
        <taxon>Bacteroides</taxon>
    </lineage>
</organism>
<feature type="binding site" evidence="17">
    <location>
        <position position="263"/>
    </location>
    <ligand>
        <name>(6S)-NADPHX</name>
        <dbReference type="ChEBI" id="CHEBI:64076"/>
    </ligand>
</feature>
<dbReference type="InterPro" id="IPR000631">
    <property type="entry name" value="CARKD"/>
</dbReference>
<comment type="function">
    <text evidence="17">Catalyzes the dehydration of the S-form of NAD(P)HX at the expense of ADP, which is converted to AMP. Together with NAD(P)HX epimerase, which catalyzes the epimerization of the S- and R-forms, the enzyme allows the repair of both epimers of NAD(P)HX, a damaged form of NAD(P)H that is a result of enzymatic or heat-dependent hydration.</text>
</comment>
<reference evidence="22 23" key="1">
    <citation type="journal article" date="2018" name="Nat. Biotechnol.">
        <title>A standardized bacterial taxonomy based on genome phylogeny substantially revises the tree of life.</title>
        <authorList>
            <person name="Parks D.H."/>
            <person name="Chuvochina M."/>
            <person name="Waite D.W."/>
            <person name="Rinke C."/>
            <person name="Skarshewski A."/>
            <person name="Chaumeil P.A."/>
            <person name="Hugenholtz P."/>
        </authorList>
    </citation>
    <scope>NUCLEOTIDE SEQUENCE [LARGE SCALE GENOMIC DNA]</scope>
    <source>
        <strain evidence="22">UBA9667</strain>
    </source>
</reference>
<feature type="binding site" evidence="18">
    <location>
        <position position="162"/>
    </location>
    <ligand>
        <name>K(+)</name>
        <dbReference type="ChEBI" id="CHEBI:29103"/>
    </ligand>
</feature>
<evidence type="ECO:0000313" key="22">
    <source>
        <dbReference type="EMBL" id="HCK25356.1"/>
    </source>
</evidence>
<comment type="similarity">
    <text evidence="18">Belongs to the NnrE/AIBP family.</text>
</comment>
<evidence type="ECO:0000256" key="10">
    <source>
        <dbReference type="ARBA" id="ARBA00023027"/>
    </source>
</evidence>
<evidence type="ECO:0000259" key="20">
    <source>
        <dbReference type="PROSITE" id="PS51383"/>
    </source>
</evidence>
<keyword evidence="12 17" id="KW-0456">Lyase</keyword>
<dbReference type="HAMAP" id="MF_01966">
    <property type="entry name" value="NADHX_epimerase"/>
    <property type="match status" value="1"/>
</dbReference>
<evidence type="ECO:0000256" key="3">
    <source>
        <dbReference type="ARBA" id="ARBA00006001"/>
    </source>
</evidence>
<keyword evidence="10 17" id="KW-0520">NAD</keyword>
<keyword evidence="7 17" id="KW-0067">ATP-binding</keyword>
<dbReference type="PANTHER" id="PTHR12592:SF0">
    <property type="entry name" value="ATP-DEPENDENT (S)-NAD(P)H-HYDRATE DEHYDRATASE"/>
    <property type="match status" value="1"/>
</dbReference>
<dbReference type="PROSITE" id="PS51383">
    <property type="entry name" value="YJEF_C_3"/>
    <property type="match status" value="1"/>
</dbReference>
<feature type="domain" description="YjeF C-terminal" evidence="20">
    <location>
        <begin position="228"/>
        <end position="501"/>
    </location>
</feature>
<dbReference type="InterPro" id="IPR017953">
    <property type="entry name" value="Carbohydrate_kinase_pred_CS"/>
</dbReference>
<comment type="cofactor">
    <cofactor evidence="18 19">
        <name>K(+)</name>
        <dbReference type="ChEBI" id="CHEBI:29103"/>
    </cofactor>
    <text evidence="18 19">Binds 1 potassium ion per subunit.</text>
</comment>
<evidence type="ECO:0000259" key="21">
    <source>
        <dbReference type="PROSITE" id="PS51385"/>
    </source>
</evidence>
<comment type="catalytic activity">
    <reaction evidence="2 18 19">
        <text>(6R)-NADPHX = (6S)-NADPHX</text>
        <dbReference type="Rhea" id="RHEA:32227"/>
        <dbReference type="ChEBI" id="CHEBI:64076"/>
        <dbReference type="ChEBI" id="CHEBI:64077"/>
        <dbReference type="EC" id="5.1.99.6"/>
    </reaction>
</comment>
<dbReference type="GO" id="GO:0046496">
    <property type="term" value="P:nicotinamide nucleotide metabolic process"/>
    <property type="evidence" value="ECO:0007669"/>
    <property type="project" value="UniProtKB-UniRule"/>
</dbReference>
<keyword evidence="11 18" id="KW-0413">Isomerase</keyword>
<dbReference type="NCBIfam" id="TIGR00196">
    <property type="entry name" value="yjeF_cterm"/>
    <property type="match status" value="1"/>
</dbReference>
<dbReference type="InterPro" id="IPR004443">
    <property type="entry name" value="YjeF_N_dom"/>
</dbReference>
<evidence type="ECO:0000256" key="19">
    <source>
        <dbReference type="PIRNR" id="PIRNR017184"/>
    </source>
</evidence>
<dbReference type="PIRSF" id="PIRSF017184">
    <property type="entry name" value="Nnr"/>
    <property type="match status" value="1"/>
</dbReference>
<keyword evidence="9 18" id="KW-0630">Potassium</keyword>
<feature type="binding site" evidence="18">
    <location>
        <begin position="130"/>
        <end position="136"/>
    </location>
    <ligand>
        <name>(6S)-NADPHX</name>
        <dbReference type="ChEBI" id="CHEBI:64076"/>
    </ligand>
</feature>
<dbReference type="EC" id="5.1.99.6" evidence="19"/>
<feature type="domain" description="YjeF N-terminal" evidence="21">
    <location>
        <begin position="9"/>
        <end position="218"/>
    </location>
</feature>
<keyword evidence="13" id="KW-0511">Multifunctional enzyme</keyword>
<feature type="binding site" evidence="17">
    <location>
        <position position="326"/>
    </location>
    <ligand>
        <name>(6S)-NADPHX</name>
        <dbReference type="ChEBI" id="CHEBI:64076"/>
    </ligand>
</feature>
<comment type="cofactor">
    <cofactor evidence="17">
        <name>Mg(2+)</name>
        <dbReference type="ChEBI" id="CHEBI:18420"/>
    </cofactor>
</comment>
<name>A0A3D2SKC3_9BACE</name>
<evidence type="ECO:0000256" key="9">
    <source>
        <dbReference type="ARBA" id="ARBA00022958"/>
    </source>
</evidence>
<dbReference type="Gene3D" id="3.40.1190.20">
    <property type="match status" value="1"/>
</dbReference>
<evidence type="ECO:0000256" key="7">
    <source>
        <dbReference type="ARBA" id="ARBA00022840"/>
    </source>
</evidence>
<evidence type="ECO:0000256" key="6">
    <source>
        <dbReference type="ARBA" id="ARBA00022741"/>
    </source>
</evidence>
<proteinExistence type="inferred from homology"/>
<evidence type="ECO:0000256" key="2">
    <source>
        <dbReference type="ARBA" id="ARBA00000909"/>
    </source>
</evidence>
<comment type="catalytic activity">
    <reaction evidence="16 17 19">
        <text>(6S)-NADPHX + ADP = AMP + phosphate + NADPH + H(+)</text>
        <dbReference type="Rhea" id="RHEA:32235"/>
        <dbReference type="ChEBI" id="CHEBI:15378"/>
        <dbReference type="ChEBI" id="CHEBI:43474"/>
        <dbReference type="ChEBI" id="CHEBI:57783"/>
        <dbReference type="ChEBI" id="CHEBI:64076"/>
        <dbReference type="ChEBI" id="CHEBI:456215"/>
        <dbReference type="ChEBI" id="CHEBI:456216"/>
        <dbReference type="EC" id="4.2.1.136"/>
    </reaction>
</comment>
<comment type="similarity">
    <text evidence="17">Belongs to the NnrD/CARKD family.</text>
</comment>
<dbReference type="InterPro" id="IPR030677">
    <property type="entry name" value="Nnr"/>
</dbReference>
<comment type="similarity">
    <text evidence="3 19">In the N-terminal section; belongs to the NnrE/AIBP family.</text>
</comment>
<comment type="function">
    <text evidence="14 19">Bifunctional enzyme that catalyzes the epimerization of the S- and R-forms of NAD(P)HX and the dehydration of the S-form of NAD(P)HX at the expense of ADP, which is converted to AMP. This allows the repair of both epimers of NAD(P)HX, a damaged form of NAD(P)H that is a result of enzymatic or heat-dependent hydration.</text>
</comment>
<evidence type="ECO:0000256" key="14">
    <source>
        <dbReference type="ARBA" id="ARBA00025153"/>
    </source>
</evidence>
<dbReference type="HAMAP" id="MF_01965">
    <property type="entry name" value="NADHX_dehydratase"/>
    <property type="match status" value="1"/>
</dbReference>
<dbReference type="Pfam" id="PF03853">
    <property type="entry name" value="YjeF_N"/>
    <property type="match status" value="1"/>
</dbReference>
<dbReference type="CDD" id="cd01171">
    <property type="entry name" value="YXKO-related"/>
    <property type="match status" value="1"/>
</dbReference>
<dbReference type="GO" id="GO:0052855">
    <property type="term" value="F:ADP-dependent NAD(P)H-hydrate dehydratase activity"/>
    <property type="evidence" value="ECO:0007669"/>
    <property type="project" value="UniProtKB-UniRule"/>
</dbReference>
<feature type="binding site" evidence="17">
    <location>
        <position position="377"/>
    </location>
    <ligand>
        <name>(6S)-NADPHX</name>
        <dbReference type="ChEBI" id="CHEBI:64076"/>
    </ligand>
</feature>
<dbReference type="EC" id="4.2.1.136" evidence="19"/>
<dbReference type="InterPro" id="IPR036652">
    <property type="entry name" value="YjeF_N_dom_sf"/>
</dbReference>
<sequence length="504" mass="53847">MKIFSGNRIKILDAYTIEHEPISSIDLMERAAHALTSAIVARWTAQTPVTVFAGPGNNGGDALAVARMLATKGYQVAVYLFNTKGLLSADCQVNRERIESMHSVTFTEVSTQFVPPTLTANHLVIDGLFGSGLNKPLSGGFAAVVKYINSSPATVVSIDVPSGLMTEENTFNVRAHIIKARHTFSLQLPKLSFLFAENAEYVGEWHLLDIGISNVAIEETQTDYYLTEREEMSRLIKPRNRFAHKGNFGHALLIAGSYGMAGASVLAAKACLRSGVGLLTVHAPSRNVEVLQTSVPEAMVHADLNETYFGTPVDTEKFQAAGIGPGLGKHIESAAALVEQISGSQIPMVIDADALNILAENRYILSSIPKGSILTPHPGEFDRLAGKCQDGYERLVKACELAQNTRCYIVLKGAYTVVVTPQGKSYFNSTGNPGMATAGSGDVLTGVILSLLAQGYTSEDAARLGVFVHGMAGDMAAEQQGMIALTAGDIVSFLPAAWKALTEK</sequence>
<dbReference type="GO" id="GO:0110051">
    <property type="term" value="P:metabolite repair"/>
    <property type="evidence" value="ECO:0007669"/>
    <property type="project" value="TreeGrafter"/>
</dbReference>
<dbReference type="PANTHER" id="PTHR12592">
    <property type="entry name" value="ATP-DEPENDENT (S)-NAD(P)H-HYDRATE DEHYDRATASE FAMILY MEMBER"/>
    <property type="match status" value="1"/>
</dbReference>
<feature type="binding site" evidence="18">
    <location>
        <position position="126"/>
    </location>
    <ligand>
        <name>K(+)</name>
        <dbReference type="ChEBI" id="CHEBI:29103"/>
    </ligand>
</feature>
<dbReference type="NCBIfam" id="TIGR00197">
    <property type="entry name" value="yjeF_nterm"/>
    <property type="match status" value="1"/>
</dbReference>
<dbReference type="SUPFAM" id="SSF53613">
    <property type="entry name" value="Ribokinase-like"/>
    <property type="match status" value="1"/>
</dbReference>
<evidence type="ECO:0000256" key="18">
    <source>
        <dbReference type="HAMAP-Rule" id="MF_01966"/>
    </source>
</evidence>
<feature type="binding site" evidence="18">
    <location>
        <position position="58"/>
    </location>
    <ligand>
        <name>K(+)</name>
        <dbReference type="ChEBI" id="CHEBI:29103"/>
    </ligand>
</feature>
<evidence type="ECO:0000313" key="23">
    <source>
        <dbReference type="Proteomes" id="UP000263098"/>
    </source>
</evidence>
<evidence type="ECO:0000256" key="8">
    <source>
        <dbReference type="ARBA" id="ARBA00022857"/>
    </source>
</evidence>
<evidence type="ECO:0000256" key="4">
    <source>
        <dbReference type="ARBA" id="ARBA00009524"/>
    </source>
</evidence>
<gene>
    <name evidence="18" type="primary">nnrE</name>
    <name evidence="17" type="synonym">nnrD</name>
    <name evidence="22" type="ORF">DHW31_11435</name>
</gene>
<comment type="caution">
    <text evidence="22">The sequence shown here is derived from an EMBL/GenBank/DDBJ whole genome shotgun (WGS) entry which is preliminary data.</text>
</comment>
<protein>
    <recommendedName>
        <fullName evidence="19">Bifunctional NAD(P)H-hydrate repair enzyme</fullName>
    </recommendedName>
    <alternativeName>
        <fullName evidence="19">Nicotinamide nucleotide repair protein</fullName>
    </alternativeName>
    <domain>
        <recommendedName>
            <fullName evidence="19">ADP-dependent (S)-NAD(P)H-hydrate dehydratase</fullName>
            <ecNumber evidence="19">4.2.1.136</ecNumber>
        </recommendedName>
        <alternativeName>
            <fullName evidence="19">ADP-dependent NAD(P)HX dehydratase</fullName>
        </alternativeName>
    </domain>
    <domain>
        <recommendedName>
            <fullName evidence="19">NAD(P)H-hydrate epimerase</fullName>
            <ecNumber evidence="19">5.1.99.6</ecNumber>
        </recommendedName>
    </domain>
</protein>
<evidence type="ECO:0000256" key="13">
    <source>
        <dbReference type="ARBA" id="ARBA00023268"/>
    </source>
</evidence>
<dbReference type="EMBL" id="DPVG01000422">
    <property type="protein sequence ID" value="HCK25356.1"/>
    <property type="molecule type" value="Genomic_DNA"/>
</dbReference>